<feature type="domain" description="ABC transporter" evidence="5">
    <location>
        <begin position="32"/>
        <end position="255"/>
    </location>
</feature>
<dbReference type="PROSITE" id="PS00211">
    <property type="entry name" value="ABC_TRANSPORTER_1"/>
    <property type="match status" value="1"/>
</dbReference>
<evidence type="ECO:0000256" key="2">
    <source>
        <dbReference type="ARBA" id="ARBA00022448"/>
    </source>
</evidence>
<dbReference type="GO" id="GO:0005524">
    <property type="term" value="F:ATP binding"/>
    <property type="evidence" value="ECO:0007669"/>
    <property type="project" value="UniProtKB-KW"/>
</dbReference>
<dbReference type="GO" id="GO:0016020">
    <property type="term" value="C:membrane"/>
    <property type="evidence" value="ECO:0007669"/>
    <property type="project" value="InterPro"/>
</dbReference>
<dbReference type="AlphaFoldDB" id="A0AAU7NVT7"/>
<accession>A0AAU7NVT7</accession>
<dbReference type="RefSeq" id="WP_349431866.1">
    <property type="nucleotide sequence ID" value="NZ_CP157743.1"/>
</dbReference>
<dbReference type="InterPro" id="IPR027417">
    <property type="entry name" value="P-loop_NTPase"/>
</dbReference>
<dbReference type="CDD" id="cd03220">
    <property type="entry name" value="ABC_KpsT_Wzt"/>
    <property type="match status" value="1"/>
</dbReference>
<dbReference type="PANTHER" id="PTHR46743:SF2">
    <property type="entry name" value="TEICHOIC ACIDS EXPORT ATP-BINDING PROTEIN TAGH"/>
    <property type="match status" value="1"/>
</dbReference>
<dbReference type="Gene3D" id="2.70.50.60">
    <property type="entry name" value="abc- transporter (atp binding component) like domain"/>
    <property type="match status" value="1"/>
</dbReference>
<gene>
    <name evidence="6" type="ORF">Q9L42_003005</name>
</gene>
<dbReference type="Gene3D" id="3.40.50.300">
    <property type="entry name" value="P-loop containing nucleotide triphosphate hydrolases"/>
    <property type="match status" value="1"/>
</dbReference>
<proteinExistence type="inferred from homology"/>
<dbReference type="Proteomes" id="UP001225378">
    <property type="component" value="Chromosome"/>
</dbReference>
<dbReference type="InterPro" id="IPR029439">
    <property type="entry name" value="Wzt_C"/>
</dbReference>
<dbReference type="InterPro" id="IPR015860">
    <property type="entry name" value="ABC_transpr_TagH-like"/>
</dbReference>
<evidence type="ECO:0000256" key="3">
    <source>
        <dbReference type="ARBA" id="ARBA00022741"/>
    </source>
</evidence>
<sequence length="451" mass="50385">MSSDIAIKVENLSKCYQIYDQPHDRLKQSIFPRFQRLVGKQPKQYFREFWALKDVSFEINKGETIGIIGRNGSGKSTLLQLICGTLNPTSGSIQTNGRIAALLELGSGFNPEFTGRENVYMNASVLGLSMEETNTRFADIIEFADIGDFINQPVKTYSSGMMVRLAFAVIAHVDADILVIDEALAVGDAVFTQKCMRYIRRFQEKGTLLFVSHDMGAILNLCETGVWIHHGIVQELGEAKKIAEAYLQDTLQATYGDTAKLNSTEKSQSESTEAQSDYLDQTAAQIDYHATFSVQDNMDYAKGWKTESAEIIAIDFEKLDSQIENVFHGGERVRVIIHAKANQELIKPILGFIVRDRLGQDLFGENTLSFTDLHPCSIQAGQHFIGEFVFRLPMLPNGEYAVMASVADGDHHENLQHHYLHNALILNVSSSKVRYGLVGIQFEEVILKSAE</sequence>
<dbReference type="InterPro" id="IPR050683">
    <property type="entry name" value="Bact_Polysacc_Export_ATP-bd"/>
</dbReference>
<dbReference type="InterPro" id="IPR017871">
    <property type="entry name" value="ABC_transporter-like_CS"/>
</dbReference>
<keyword evidence="7" id="KW-1185">Reference proteome</keyword>
<dbReference type="EMBL" id="CP157743">
    <property type="protein sequence ID" value="XBS21103.1"/>
    <property type="molecule type" value="Genomic_DNA"/>
</dbReference>
<evidence type="ECO:0000259" key="5">
    <source>
        <dbReference type="PROSITE" id="PS50893"/>
    </source>
</evidence>
<dbReference type="SMART" id="SM00382">
    <property type="entry name" value="AAA"/>
    <property type="match status" value="1"/>
</dbReference>
<reference evidence="6 7" key="1">
    <citation type="journal article" date="2024" name="Microbiology">
        <title>Methylomarinum rosea sp. nov., a novel halophilic methanotrophic bacterium from the hypersaline Lake Elton.</title>
        <authorList>
            <person name="Suleimanov R.Z."/>
            <person name="Oshkin I.Y."/>
            <person name="Danilova O.V."/>
            <person name="Suzina N.E."/>
            <person name="Dedysh S.N."/>
        </authorList>
    </citation>
    <scope>NUCLEOTIDE SEQUENCE [LARGE SCALE GENOMIC DNA]</scope>
    <source>
        <strain evidence="6 7">Ch1-1</strain>
    </source>
</reference>
<organism evidence="6 7">
    <name type="scientific">Methylomarinum roseum</name>
    <dbReference type="NCBI Taxonomy" id="3067653"/>
    <lineage>
        <taxon>Bacteria</taxon>
        <taxon>Pseudomonadati</taxon>
        <taxon>Pseudomonadota</taxon>
        <taxon>Gammaproteobacteria</taxon>
        <taxon>Methylococcales</taxon>
        <taxon>Methylococcaceae</taxon>
        <taxon>Methylomarinum</taxon>
    </lineage>
</organism>
<dbReference type="GO" id="GO:0016887">
    <property type="term" value="F:ATP hydrolysis activity"/>
    <property type="evidence" value="ECO:0007669"/>
    <property type="project" value="InterPro"/>
</dbReference>
<dbReference type="PANTHER" id="PTHR46743">
    <property type="entry name" value="TEICHOIC ACIDS EXPORT ATP-BINDING PROTEIN TAGH"/>
    <property type="match status" value="1"/>
</dbReference>
<name>A0AAU7NVT7_9GAMM</name>
<comment type="similarity">
    <text evidence="1">Belongs to the ABC transporter superfamily.</text>
</comment>
<dbReference type="PROSITE" id="PS50893">
    <property type="entry name" value="ABC_TRANSPORTER_2"/>
    <property type="match status" value="1"/>
</dbReference>
<evidence type="ECO:0000313" key="6">
    <source>
        <dbReference type="EMBL" id="XBS21103.1"/>
    </source>
</evidence>
<dbReference type="Pfam" id="PF14524">
    <property type="entry name" value="Wzt_C"/>
    <property type="match status" value="1"/>
</dbReference>
<evidence type="ECO:0000256" key="1">
    <source>
        <dbReference type="ARBA" id="ARBA00005417"/>
    </source>
</evidence>
<keyword evidence="2" id="KW-0813">Transport</keyword>
<dbReference type="InterPro" id="IPR003593">
    <property type="entry name" value="AAA+_ATPase"/>
</dbReference>
<dbReference type="GO" id="GO:0140359">
    <property type="term" value="F:ABC-type transporter activity"/>
    <property type="evidence" value="ECO:0007669"/>
    <property type="project" value="InterPro"/>
</dbReference>
<protein>
    <submittedName>
        <fullName evidence="6">ABC transporter ATP-binding protein</fullName>
    </submittedName>
</protein>
<keyword evidence="3" id="KW-0547">Nucleotide-binding</keyword>
<keyword evidence="4 6" id="KW-0067">ATP-binding</keyword>
<dbReference type="SUPFAM" id="SSF52540">
    <property type="entry name" value="P-loop containing nucleoside triphosphate hydrolases"/>
    <property type="match status" value="1"/>
</dbReference>
<evidence type="ECO:0000313" key="7">
    <source>
        <dbReference type="Proteomes" id="UP001225378"/>
    </source>
</evidence>
<dbReference type="Pfam" id="PF00005">
    <property type="entry name" value="ABC_tran"/>
    <property type="match status" value="1"/>
</dbReference>
<dbReference type="KEGG" id="mech:Q9L42_003005"/>
<dbReference type="InterPro" id="IPR003439">
    <property type="entry name" value="ABC_transporter-like_ATP-bd"/>
</dbReference>
<dbReference type="CDD" id="cd10147">
    <property type="entry name" value="Wzt_C-like"/>
    <property type="match status" value="1"/>
</dbReference>
<evidence type="ECO:0000256" key="4">
    <source>
        <dbReference type="ARBA" id="ARBA00022840"/>
    </source>
</evidence>